<protein>
    <recommendedName>
        <fullName evidence="5">Calcium-dependent phosphotriesterase</fullName>
    </recommendedName>
</protein>
<feature type="transmembrane region" description="Helical" evidence="2">
    <location>
        <begin position="39"/>
        <end position="60"/>
    </location>
</feature>
<evidence type="ECO:0000313" key="4">
    <source>
        <dbReference type="Proteomes" id="UP000027361"/>
    </source>
</evidence>
<dbReference type="PANTHER" id="PTHR11799">
    <property type="entry name" value="PARAOXONASE"/>
    <property type="match status" value="1"/>
</dbReference>
<dbReference type="Gene3D" id="2.120.10.30">
    <property type="entry name" value="TolB, C-terminal domain"/>
    <property type="match status" value="1"/>
</dbReference>
<dbReference type="InParanoid" id="A0A066VK80"/>
<dbReference type="InterPro" id="IPR011042">
    <property type="entry name" value="6-blade_b-propeller_TolB-like"/>
</dbReference>
<evidence type="ECO:0000313" key="3">
    <source>
        <dbReference type="EMBL" id="KDN39169.1"/>
    </source>
</evidence>
<dbReference type="RefSeq" id="XP_013240950.1">
    <property type="nucleotide sequence ID" value="XM_013385496.1"/>
</dbReference>
<accession>A0A066VK80</accession>
<dbReference type="InterPro" id="IPR051288">
    <property type="entry name" value="Serum_paraoxonase/arylesterase"/>
</dbReference>
<feature type="compositionally biased region" description="Basic and acidic residues" evidence="1">
    <location>
        <begin position="10"/>
        <end position="20"/>
    </location>
</feature>
<evidence type="ECO:0000256" key="2">
    <source>
        <dbReference type="SAM" id="Phobius"/>
    </source>
</evidence>
<dbReference type="Proteomes" id="UP000027361">
    <property type="component" value="Unassembled WGS sequence"/>
</dbReference>
<keyword evidence="2" id="KW-1133">Transmembrane helix</keyword>
<dbReference type="SUPFAM" id="SSF63829">
    <property type="entry name" value="Calcium-dependent phosphotriesterase"/>
    <property type="match status" value="1"/>
</dbReference>
<dbReference type="OrthoDB" id="5307922at2759"/>
<sequence length="545" mass="59705">MSDSTAGTADRAKGKQEDEPLAERVLGPEAYFFDSKRNLFLAALVPLVAFLFLPRILWMVRSHTLPDIFVRPSTPDSILRAGLPPQTRLECRNLNVAQPDLWNRTKDHHDRPMQALAYCEDAKLLTERGVAIIACDPGRHRWNTVMGLLQDPDPRGALWVWDYIEGTQNPNLINIKGLPAGIEFHPLGMHVHEKADGEYTLYVVNHRKLFTTVESFDLKAGKRDIGWTAQFTRSFTHPLVTHSANAVALLDEKTLLISNDHLFPSRPPPRTHLVFLFSHVFGSFLGPHVASVVSVPIVSTVLSYLETLLGIPTSFVSVVDLSAPHTSGKIVARGIGFANGIAVSPGGKTIAVAETGSPSIRLYSPVRDSATGKLEELKLVDKAHTPMVIDNLDFTQPLWTRARSAGGDQDLFEGAKLIASGHPHPLKLLSFARDPTNLDKQSGTWSISMEPAAPPPPERKMDLANWRAFQDGVKVPAAKRTMTQSSRWLFKTLYQAQKGFVKANGFGVATGATALWDPSTKGKGTLIVTGLYARGVLVCSAVGME</sequence>
<dbReference type="HOGENOM" id="CLU_035172_1_0_1"/>
<gene>
    <name evidence="3" type="ORF">K437DRAFT_259176</name>
</gene>
<organism evidence="3 4">
    <name type="scientific">Tilletiaria anomala (strain ATCC 24038 / CBS 436.72 / UBC 951)</name>
    <dbReference type="NCBI Taxonomy" id="1037660"/>
    <lineage>
        <taxon>Eukaryota</taxon>
        <taxon>Fungi</taxon>
        <taxon>Dikarya</taxon>
        <taxon>Basidiomycota</taxon>
        <taxon>Ustilaginomycotina</taxon>
        <taxon>Exobasidiomycetes</taxon>
        <taxon>Georgefischeriales</taxon>
        <taxon>Tilletiariaceae</taxon>
        <taxon>Tilletiaria</taxon>
    </lineage>
</organism>
<comment type="caution">
    <text evidence="3">The sequence shown here is derived from an EMBL/GenBank/DDBJ whole genome shotgun (WGS) entry which is preliminary data.</text>
</comment>
<dbReference type="EMBL" id="JMSN01000108">
    <property type="protein sequence ID" value="KDN39169.1"/>
    <property type="molecule type" value="Genomic_DNA"/>
</dbReference>
<dbReference type="GeneID" id="25265180"/>
<reference evidence="3 4" key="1">
    <citation type="submission" date="2014-05" db="EMBL/GenBank/DDBJ databases">
        <title>Draft genome sequence of a rare smut relative, Tilletiaria anomala UBC 951.</title>
        <authorList>
            <consortium name="DOE Joint Genome Institute"/>
            <person name="Toome M."/>
            <person name="Kuo A."/>
            <person name="Henrissat B."/>
            <person name="Lipzen A."/>
            <person name="Tritt A."/>
            <person name="Yoshinaga Y."/>
            <person name="Zane M."/>
            <person name="Barry K."/>
            <person name="Grigoriev I.V."/>
            <person name="Spatafora J.W."/>
            <person name="Aimea M.C."/>
        </authorList>
    </citation>
    <scope>NUCLEOTIDE SEQUENCE [LARGE SCALE GENOMIC DNA]</scope>
    <source>
        <strain evidence="3 4">UBC 951</strain>
    </source>
</reference>
<dbReference type="AlphaFoldDB" id="A0A066VK80"/>
<keyword evidence="2" id="KW-0472">Membrane</keyword>
<dbReference type="OMA" id="FLREWHP"/>
<keyword evidence="2" id="KW-0812">Transmembrane</keyword>
<name>A0A066VK80_TILAU</name>
<evidence type="ECO:0000256" key="1">
    <source>
        <dbReference type="SAM" id="MobiDB-lite"/>
    </source>
</evidence>
<dbReference type="PANTHER" id="PTHR11799:SF30">
    <property type="entry name" value="SERUM PARAOXONASE_ARYLESTERASE 2"/>
    <property type="match status" value="1"/>
</dbReference>
<evidence type="ECO:0008006" key="5">
    <source>
        <dbReference type="Google" id="ProtNLM"/>
    </source>
</evidence>
<feature type="region of interest" description="Disordered" evidence="1">
    <location>
        <begin position="1"/>
        <end position="20"/>
    </location>
</feature>
<keyword evidence="4" id="KW-1185">Reference proteome</keyword>
<proteinExistence type="predicted"/>